<proteinExistence type="predicted"/>
<sequence length="100" mass="10997">MADQRVAERLTALRAVVLTAQKINPDAVQTSMLVRPDGALLPRYKIGNASETDDPEQAARLAARYLKERPVKDLSAKPGRRISFDPMDGDFGDLLKSIFG</sequence>
<gene>
    <name evidence="1" type="ORF">COS78_02475</name>
</gene>
<comment type="caution">
    <text evidence="1">The sequence shown here is derived from an EMBL/GenBank/DDBJ whole genome shotgun (WGS) entry which is preliminary data.</text>
</comment>
<accession>A0A2M7AS12</accession>
<dbReference type="EMBL" id="PEWA01000030">
    <property type="protein sequence ID" value="PIU73401.1"/>
    <property type="molecule type" value="Genomic_DNA"/>
</dbReference>
<name>A0A2M7AS12_9BACT</name>
<evidence type="ECO:0000313" key="1">
    <source>
        <dbReference type="EMBL" id="PIU73401.1"/>
    </source>
</evidence>
<evidence type="ECO:0000313" key="2">
    <source>
        <dbReference type="Proteomes" id="UP000231407"/>
    </source>
</evidence>
<dbReference type="AlphaFoldDB" id="A0A2M7AS12"/>
<reference evidence="2" key="1">
    <citation type="submission" date="2017-09" db="EMBL/GenBank/DDBJ databases">
        <title>Depth-based differentiation of microbial function through sediment-hosted aquifers and enrichment of novel symbionts in the deep terrestrial subsurface.</title>
        <authorList>
            <person name="Probst A.J."/>
            <person name="Ladd B."/>
            <person name="Jarett J.K."/>
            <person name="Geller-Mcgrath D.E."/>
            <person name="Sieber C.M.K."/>
            <person name="Emerson J.B."/>
            <person name="Anantharaman K."/>
            <person name="Thomas B.C."/>
            <person name="Malmstrom R."/>
            <person name="Stieglmeier M."/>
            <person name="Klingl A."/>
            <person name="Woyke T."/>
            <person name="Ryan C.M."/>
            <person name="Banfield J.F."/>
        </authorList>
    </citation>
    <scope>NUCLEOTIDE SEQUENCE [LARGE SCALE GENOMIC DNA]</scope>
</reference>
<dbReference type="Proteomes" id="UP000231407">
    <property type="component" value="Unassembled WGS sequence"/>
</dbReference>
<protein>
    <submittedName>
        <fullName evidence="1">Uncharacterized protein</fullName>
    </submittedName>
</protein>
<organism evidence="1 2">
    <name type="scientific">Candidatus Shapirobacteria bacterium CG06_land_8_20_14_3_00_40_12</name>
    <dbReference type="NCBI Taxonomy" id="1974881"/>
    <lineage>
        <taxon>Bacteria</taxon>
        <taxon>Candidatus Shapironibacteriota</taxon>
    </lineage>
</organism>